<dbReference type="Proteomes" id="UP000649617">
    <property type="component" value="Unassembled WGS sequence"/>
</dbReference>
<dbReference type="AlphaFoldDB" id="A0A812UQS1"/>
<accession>A0A812UQS1</accession>
<reference evidence="1" key="1">
    <citation type="submission" date="2021-02" db="EMBL/GenBank/DDBJ databases">
        <authorList>
            <person name="Dougan E. K."/>
            <person name="Rhodes N."/>
            <person name="Thang M."/>
            <person name="Chan C."/>
        </authorList>
    </citation>
    <scope>NUCLEOTIDE SEQUENCE</scope>
</reference>
<evidence type="ECO:0000313" key="2">
    <source>
        <dbReference type="Proteomes" id="UP000649617"/>
    </source>
</evidence>
<name>A0A812UQS1_SYMPI</name>
<comment type="caution">
    <text evidence="1">The sequence shown here is derived from an EMBL/GenBank/DDBJ whole genome shotgun (WGS) entry which is preliminary data.</text>
</comment>
<dbReference type="OrthoDB" id="407657at2759"/>
<protein>
    <submittedName>
        <fullName evidence="1">Uncharacterized protein</fullName>
    </submittedName>
</protein>
<dbReference type="EMBL" id="CAJNIZ010037847">
    <property type="protein sequence ID" value="CAE7573472.1"/>
    <property type="molecule type" value="Genomic_DNA"/>
</dbReference>
<proteinExistence type="predicted"/>
<organism evidence="1 2">
    <name type="scientific">Symbiodinium pilosum</name>
    <name type="common">Dinoflagellate</name>
    <dbReference type="NCBI Taxonomy" id="2952"/>
    <lineage>
        <taxon>Eukaryota</taxon>
        <taxon>Sar</taxon>
        <taxon>Alveolata</taxon>
        <taxon>Dinophyceae</taxon>
        <taxon>Suessiales</taxon>
        <taxon>Symbiodiniaceae</taxon>
        <taxon>Symbiodinium</taxon>
    </lineage>
</organism>
<keyword evidence="2" id="KW-1185">Reference proteome</keyword>
<gene>
    <name evidence="1" type="ORF">SPIL2461_LOCUS15448</name>
</gene>
<sequence>DFVKEDLYIAGFTCKLFSQASPIRFSHESIESMFSETGPHAFKVVPFLEAARFYILENVAGCLCKSADCPPDAKYQVTVVSDDTNVWINNPSQKRNIDASSGVVNGVTQVKGMKRVQSLLGMLQNLILRRKSEEDGCGTSAQIHAPCQLLPRANAWTILSRLRRWSLFSSVGCAPQFGGDDLWNKFAEIPLKLIVHCGDALPANHCVQAAEHSGWREGRLAGEANAQTTLQTELNCLHHQAALALKPGLLSIPNLCSAMVRMTRAMRATKFQSLFQEGLDKLAYAVERRVVANLPDSIAAMQERHQVLLDILGHDLQAEEKQLILSMFNSSWDDEVGQGHSCRWVHWCAGCCTSQQVCVERTQEALRLLFAKFPQVPLLYRWKGWGAVQNFCTRGVFIHNFLAFLIKGCCNKGLAGRADDLLGQDEDSPDMSYAVKQEVRMSKTVAFVCGESIRADLGKSLFVSWPLAALMDFISQVESCRQRLQFKSRSLQLPFSTCQVTEHELRNMNWSIFNGQKALETVREFTTLLTAPPDHELFQACRVTFGDVLPHVFPAMCDVWRRMWLPSRKYKTQLLGVGIMTLESAIQYLQNLAKSAAGMVNDCKAVKRSRAVSPVNVYLQEQMKARGRGMRVASEEGKSLHKQIMAEWKYLPTMLRDQYVQKAAAQSALKRSESQQTLASAKASDAGSSSALSSAGHHGEGQNNLTLASTHLDQSCVRCMMYVNAMDLLARYFC</sequence>
<evidence type="ECO:0000313" key="1">
    <source>
        <dbReference type="EMBL" id="CAE7573472.1"/>
    </source>
</evidence>
<feature type="non-terminal residue" evidence="1">
    <location>
        <position position="1"/>
    </location>
</feature>